<evidence type="ECO:0000256" key="1">
    <source>
        <dbReference type="SAM" id="Phobius"/>
    </source>
</evidence>
<keyword evidence="1" id="KW-0812">Transmembrane</keyword>
<dbReference type="EMBL" id="CP125947">
    <property type="protein sequence ID" value="WHS66162.1"/>
    <property type="molecule type" value="Genomic_DNA"/>
</dbReference>
<dbReference type="InterPro" id="IPR021354">
    <property type="entry name" value="DUF2975"/>
</dbReference>
<sequence>MKTRDSLARGSQYIAAAALVLVVAMLALNTASWFFPALGRVDGGAGLSFSLTQRMTGMAGVDVAAMPWWQLLGAALISSIPLLAMAYGLLQLRALFQQYASGNYFAHSAYGHMERMGRAIVLWVVLDFACEPVLSAWVTMLAPAGQRMLTLSLEPQVFIALFLAACVIAIARILQRACDLHAENQQFV</sequence>
<feature type="transmembrane region" description="Helical" evidence="1">
    <location>
        <begin position="120"/>
        <end position="144"/>
    </location>
</feature>
<keyword evidence="1" id="KW-1133">Transmembrane helix</keyword>
<accession>A0ABY8SSY4</accession>
<proteinExistence type="predicted"/>
<dbReference type="Pfam" id="PF11188">
    <property type="entry name" value="DUF2975"/>
    <property type="match status" value="1"/>
</dbReference>
<protein>
    <submittedName>
        <fullName evidence="2">DUF2975 domain-containing protein</fullName>
    </submittedName>
</protein>
<evidence type="ECO:0000313" key="3">
    <source>
        <dbReference type="Proteomes" id="UP001240697"/>
    </source>
</evidence>
<feature type="transmembrane region" description="Helical" evidence="1">
    <location>
        <begin position="68"/>
        <end position="90"/>
    </location>
</feature>
<feature type="transmembrane region" description="Helical" evidence="1">
    <location>
        <begin position="156"/>
        <end position="174"/>
    </location>
</feature>
<feature type="transmembrane region" description="Helical" evidence="1">
    <location>
        <begin position="12"/>
        <end position="35"/>
    </location>
</feature>
<keyword evidence="1" id="KW-0472">Membrane</keyword>
<dbReference type="RefSeq" id="WP_283487256.1">
    <property type="nucleotide sequence ID" value="NZ_CP125947.1"/>
</dbReference>
<evidence type="ECO:0000313" key="2">
    <source>
        <dbReference type="EMBL" id="WHS66162.1"/>
    </source>
</evidence>
<name>A0ABY8SSY4_9BURK</name>
<organism evidence="2 3">
    <name type="scientific">Comamonas resistens</name>
    <dbReference type="NCBI Taxonomy" id="3046670"/>
    <lineage>
        <taxon>Bacteria</taxon>
        <taxon>Pseudomonadati</taxon>
        <taxon>Pseudomonadota</taxon>
        <taxon>Betaproteobacteria</taxon>
        <taxon>Burkholderiales</taxon>
        <taxon>Comamonadaceae</taxon>
        <taxon>Comamonas</taxon>
    </lineage>
</organism>
<keyword evidence="3" id="KW-1185">Reference proteome</keyword>
<reference evidence="2 3" key="1">
    <citation type="submission" date="2023-05" db="EMBL/GenBank/DDBJ databases">
        <authorList>
            <person name="Yin Y."/>
            <person name="Lu Z."/>
        </authorList>
    </citation>
    <scope>NUCLEOTIDE SEQUENCE [LARGE SCALE GENOMIC DNA]</scope>
    <source>
        <strain evidence="2 3">ZM22</strain>
    </source>
</reference>
<dbReference type="Proteomes" id="UP001240697">
    <property type="component" value="Chromosome"/>
</dbReference>
<gene>
    <name evidence="2" type="ORF">QMY55_03160</name>
</gene>